<dbReference type="PANTHER" id="PTHR35040">
    <property type="match status" value="1"/>
</dbReference>
<keyword evidence="3" id="KW-0732">Signal</keyword>
<dbReference type="Proteomes" id="UP001215280">
    <property type="component" value="Unassembled WGS sequence"/>
</dbReference>
<keyword evidence="2" id="KW-0472">Membrane</keyword>
<feature type="region of interest" description="Disordered" evidence="1">
    <location>
        <begin position="403"/>
        <end position="508"/>
    </location>
</feature>
<feature type="transmembrane region" description="Helical" evidence="2">
    <location>
        <begin position="358"/>
        <end position="382"/>
    </location>
</feature>
<protein>
    <submittedName>
        <fullName evidence="4">Spherulation-specific family 4-domain-containing protein</fullName>
    </submittedName>
</protein>
<dbReference type="InterPro" id="IPR021986">
    <property type="entry name" value="Spherulin4"/>
</dbReference>
<feature type="region of interest" description="Disordered" evidence="1">
    <location>
        <begin position="250"/>
        <end position="350"/>
    </location>
</feature>
<dbReference type="Pfam" id="PF12138">
    <property type="entry name" value="Spherulin4"/>
    <property type="match status" value="1"/>
</dbReference>
<reference evidence="4" key="1">
    <citation type="submission" date="2023-03" db="EMBL/GenBank/DDBJ databases">
        <title>Massive genome expansion in bonnet fungi (Mycena s.s.) driven by repeated elements and novel gene families across ecological guilds.</title>
        <authorList>
            <consortium name="Lawrence Berkeley National Laboratory"/>
            <person name="Harder C.B."/>
            <person name="Miyauchi S."/>
            <person name="Viragh M."/>
            <person name="Kuo A."/>
            <person name="Thoen E."/>
            <person name="Andreopoulos B."/>
            <person name="Lu D."/>
            <person name="Skrede I."/>
            <person name="Drula E."/>
            <person name="Henrissat B."/>
            <person name="Morin E."/>
            <person name="Kohler A."/>
            <person name="Barry K."/>
            <person name="LaButti K."/>
            <person name="Morin E."/>
            <person name="Salamov A."/>
            <person name="Lipzen A."/>
            <person name="Mereny Z."/>
            <person name="Hegedus B."/>
            <person name="Baldrian P."/>
            <person name="Stursova M."/>
            <person name="Weitz H."/>
            <person name="Taylor A."/>
            <person name="Grigoriev I.V."/>
            <person name="Nagy L.G."/>
            <person name="Martin F."/>
            <person name="Kauserud H."/>
        </authorList>
    </citation>
    <scope>NUCLEOTIDE SEQUENCE</scope>
    <source>
        <strain evidence="4">CBHHK188m</strain>
    </source>
</reference>
<keyword evidence="2" id="KW-1133">Transmembrane helix</keyword>
<organism evidence="4 5">
    <name type="scientific">Mycena maculata</name>
    <dbReference type="NCBI Taxonomy" id="230809"/>
    <lineage>
        <taxon>Eukaryota</taxon>
        <taxon>Fungi</taxon>
        <taxon>Dikarya</taxon>
        <taxon>Basidiomycota</taxon>
        <taxon>Agaricomycotina</taxon>
        <taxon>Agaricomycetes</taxon>
        <taxon>Agaricomycetidae</taxon>
        <taxon>Agaricales</taxon>
        <taxon>Marasmiineae</taxon>
        <taxon>Mycenaceae</taxon>
        <taxon>Mycena</taxon>
    </lineage>
</organism>
<keyword evidence="2" id="KW-0812">Transmembrane</keyword>
<evidence type="ECO:0000256" key="1">
    <source>
        <dbReference type="SAM" id="MobiDB-lite"/>
    </source>
</evidence>
<evidence type="ECO:0000313" key="4">
    <source>
        <dbReference type="EMBL" id="KAJ7753962.1"/>
    </source>
</evidence>
<dbReference type="PANTHER" id="PTHR35040:SF9">
    <property type="entry name" value="4-LIKE CELL SURFACE PROTEIN, PUTATIVE (AFU_ORTHOLOGUE AFUA_4G14080)-RELATED"/>
    <property type="match status" value="1"/>
</dbReference>
<evidence type="ECO:0000256" key="3">
    <source>
        <dbReference type="SAM" id="SignalP"/>
    </source>
</evidence>
<evidence type="ECO:0000313" key="5">
    <source>
        <dbReference type="Proteomes" id="UP001215280"/>
    </source>
</evidence>
<evidence type="ECO:0000256" key="2">
    <source>
        <dbReference type="SAM" id="Phobius"/>
    </source>
</evidence>
<proteinExistence type="predicted"/>
<feature type="chain" id="PRO_5041900376" evidence="3">
    <location>
        <begin position="22"/>
        <end position="508"/>
    </location>
</feature>
<feature type="compositionally biased region" description="Pro residues" evidence="1">
    <location>
        <begin position="498"/>
        <end position="508"/>
    </location>
</feature>
<keyword evidence="5" id="KW-1185">Reference proteome</keyword>
<feature type="compositionally biased region" description="Polar residues" evidence="1">
    <location>
        <begin position="481"/>
        <end position="490"/>
    </location>
</feature>
<comment type="caution">
    <text evidence="4">The sequence shown here is derived from an EMBL/GenBank/DDBJ whole genome shotgun (WGS) entry which is preliminary data.</text>
</comment>
<feature type="compositionally biased region" description="Polar residues" evidence="1">
    <location>
        <begin position="436"/>
        <end position="447"/>
    </location>
</feature>
<feature type="signal peptide" evidence="3">
    <location>
        <begin position="1"/>
        <end position="21"/>
    </location>
</feature>
<gene>
    <name evidence="4" type="ORF">DFH07DRAFT_823780</name>
</gene>
<sequence length="508" mass="51770">MPAYGISILLIPLSFASCIQALAVLLPLYVYPGTNCAAWTSVFSAISAHLTTTFYIVVNPNSGPGSGGSQPDENFVTCIPQLQPSGSQTILLGYVDVNAPTSGSVVGDIDTYAGWDSSYRPTGIYLDDISPTADLVSTYQSYVSHATSDGFTFTALDPGEAASSAYYDMVDLVNTYETSYSSFTPASLSGTLSKQSVILTNAPSTGAYSSVISELENMGVAAVYISDVSDSSPDLPIQLSEFVSEVASVGGSSTSAGSTSGSSSGSTTSSGEASSGFTSSSSASSGSNSSGTTTSSNTASTPSSSLLPSSKGSSSQSTSVKGGIATFSGQSETSTSSSTSSSGTTDQSASAVHNAPPIAAIVGGVLGGLVFLLASLLILMCLRRGRKGPVSASPEAVLPFTTEHNTDAPVSSPPSTWNSDVKAPMTEAPSDLADHSTASSSYPSTARLSAAPTYGREWESRRTLTEASSEEAEHAGDYSTRRMSYPSTARLSAAPTYTAPPPSYSADE</sequence>
<name>A0AAD7IZN3_9AGAR</name>
<dbReference type="EMBL" id="JARJLG010000069">
    <property type="protein sequence ID" value="KAJ7753962.1"/>
    <property type="molecule type" value="Genomic_DNA"/>
</dbReference>
<feature type="compositionally biased region" description="Basic and acidic residues" evidence="1">
    <location>
        <begin position="471"/>
        <end position="480"/>
    </location>
</feature>
<accession>A0AAD7IZN3</accession>
<dbReference type="AlphaFoldDB" id="A0AAD7IZN3"/>